<evidence type="ECO:0000259" key="9">
    <source>
        <dbReference type="Pfam" id="PF18052"/>
    </source>
</evidence>
<dbReference type="FunFam" id="1.10.10.10:FF:000322">
    <property type="entry name" value="Probable disease resistance protein At1g63360"/>
    <property type="match status" value="1"/>
</dbReference>
<keyword evidence="5" id="KW-0067">ATP-binding</keyword>
<feature type="domain" description="R13L1/DRL21-like LRR repeat region" evidence="11">
    <location>
        <begin position="630"/>
        <end position="753"/>
    </location>
</feature>
<keyword evidence="2" id="KW-0677">Repeat</keyword>
<dbReference type="SUPFAM" id="SSF52058">
    <property type="entry name" value="L domain-like"/>
    <property type="match status" value="1"/>
</dbReference>
<keyword evidence="6" id="KW-0175">Coiled coil</keyword>
<dbReference type="InParanoid" id="A0A2G5EWH8"/>
<dbReference type="Gene3D" id="1.10.8.430">
    <property type="entry name" value="Helical domain of apoptotic protease-activating factors"/>
    <property type="match status" value="1"/>
</dbReference>
<dbReference type="PRINTS" id="PR00364">
    <property type="entry name" value="DISEASERSIST"/>
</dbReference>
<dbReference type="AlphaFoldDB" id="A0A2G5EWH8"/>
<dbReference type="PANTHER" id="PTHR36766:SF40">
    <property type="entry name" value="DISEASE RESISTANCE PROTEIN RGA3"/>
    <property type="match status" value="1"/>
</dbReference>
<evidence type="ECO:0008006" key="14">
    <source>
        <dbReference type="Google" id="ProtNLM"/>
    </source>
</evidence>
<evidence type="ECO:0000259" key="11">
    <source>
        <dbReference type="Pfam" id="PF25019"/>
    </source>
</evidence>
<dbReference type="Pfam" id="PF13855">
    <property type="entry name" value="LRR_8"/>
    <property type="match status" value="1"/>
</dbReference>
<evidence type="ECO:0000256" key="1">
    <source>
        <dbReference type="ARBA" id="ARBA00022614"/>
    </source>
</evidence>
<evidence type="ECO:0000256" key="4">
    <source>
        <dbReference type="ARBA" id="ARBA00022821"/>
    </source>
</evidence>
<dbReference type="EMBL" id="KZ305021">
    <property type="protein sequence ID" value="PIA60071.1"/>
    <property type="molecule type" value="Genomic_DNA"/>
</dbReference>
<dbReference type="Pfam" id="PF00931">
    <property type="entry name" value="NB-ARC"/>
    <property type="match status" value="1"/>
</dbReference>
<dbReference type="Proteomes" id="UP000230069">
    <property type="component" value="Unassembled WGS sequence"/>
</dbReference>
<feature type="coiled-coil region" evidence="6">
    <location>
        <begin position="32"/>
        <end position="59"/>
    </location>
</feature>
<reference evidence="12 13" key="1">
    <citation type="submission" date="2017-09" db="EMBL/GenBank/DDBJ databases">
        <title>WGS assembly of Aquilegia coerulea Goldsmith.</title>
        <authorList>
            <person name="Hodges S."/>
            <person name="Kramer E."/>
            <person name="Nordborg M."/>
            <person name="Tomkins J."/>
            <person name="Borevitz J."/>
            <person name="Derieg N."/>
            <person name="Yan J."/>
            <person name="Mihaltcheva S."/>
            <person name="Hayes R.D."/>
            <person name="Rokhsar D."/>
        </authorList>
    </citation>
    <scope>NUCLEOTIDE SEQUENCE [LARGE SCALE GENOMIC DNA]</scope>
    <source>
        <strain evidence="13">cv. Goldsmith</strain>
    </source>
</reference>
<dbReference type="InterPro" id="IPR041118">
    <property type="entry name" value="Rx_N"/>
</dbReference>
<keyword evidence="3" id="KW-0547">Nucleotide-binding</keyword>
<evidence type="ECO:0000313" key="13">
    <source>
        <dbReference type="Proteomes" id="UP000230069"/>
    </source>
</evidence>
<keyword evidence="1" id="KW-0433">Leucine-rich repeat</keyword>
<dbReference type="InterPro" id="IPR027417">
    <property type="entry name" value="P-loop_NTPase"/>
</dbReference>
<sequence length="885" mass="100817">MVYWFLSSFVSASLQVLIEKLANLGISVYESVSNVEDKLKKLERTLFKVQALIQYAEDKQISQLAWQVWLRDLEQVAYDADDLIDEVVIKVSKLESENHNYKEQTSSLVDEVHVFGRESDKGELIRILLAPEESCIGKDVPVVTIVGMVGIGKTTLAQIVYNYSYHKIEGSFQLKMWVSVTKAFNVARVTKSIIEAATGKTHDALDLDPLQVQLRQILQGKKFLLVLDDVWTENRKEWDLLLKPLRHGLQGSKIIVTTRSQVVSSMVTTTGSYRLKCLSDQDCWSLLRHEALGNINLNVCPKLEAIGIEIAKICRGLPLAAKCLGRSLLHSKIDEDDWILLQKCKIWDLPEVKNEMLPALRLSYHHLPSHLKQCFAYCSVFYPSHEFEKEKLVQMWIGEGFIQPEVGKRMEDTGSYYFDQLLWASFFQREGEKYKMHDAVLHMARLISGDKFYKMEEDSDLHTSRLSKSTRHSSILCEYIDTVDFKAFYKCKGLHTFLVSCKYGTSFKEVPPALFQKLGLLRVLDLSQSQIEELSESISNLKHLRFLDLSKTLLTSLPETTHELCSLQTLRLKSCSRLLCLPKGTEMLTSLKHLELERSSQLTSMPAGIGKLTGLQTLSEFITGCKSGQIAELKDMNNIRGSLCIKQLEMVNSPEEAEEAKLVNKIYLERLDLQWRSTVDIRHEEHVLNNLKPHETLKELTLRKYGGETFPSWVSNPSFSKLTNICLYDCKNCILLPYLGILPKLKCLRIAEMHKLTAVDSIFSSNGVNMGFPLLETLEIRDMPKLMSWSGLRENDMQCLIELTIVECPEMAVLPSLHYFTSLEKLEIENCPKIPSVTNERLSSSIQSLIITNCPKLKETCGAEGCADWEKIHHIPNKTIDFESV</sequence>
<feature type="coiled-coil region" evidence="6">
    <location>
        <begin position="84"/>
        <end position="111"/>
    </location>
</feature>
<dbReference type="InterPro" id="IPR042197">
    <property type="entry name" value="Apaf_helical"/>
</dbReference>
<dbReference type="GO" id="GO:0051707">
    <property type="term" value="P:response to other organism"/>
    <property type="evidence" value="ECO:0007669"/>
    <property type="project" value="UniProtKB-ARBA"/>
</dbReference>
<dbReference type="PANTHER" id="PTHR36766">
    <property type="entry name" value="PLANT BROAD-SPECTRUM MILDEW RESISTANCE PROTEIN RPW8"/>
    <property type="match status" value="1"/>
</dbReference>
<dbReference type="Gene3D" id="3.40.50.300">
    <property type="entry name" value="P-loop containing nucleotide triphosphate hydrolases"/>
    <property type="match status" value="1"/>
</dbReference>
<evidence type="ECO:0000259" key="8">
    <source>
        <dbReference type="Pfam" id="PF00931"/>
    </source>
</evidence>
<keyword evidence="13" id="KW-1185">Reference proteome</keyword>
<dbReference type="InterPro" id="IPR032675">
    <property type="entry name" value="LRR_dom_sf"/>
</dbReference>
<dbReference type="InterPro" id="IPR056789">
    <property type="entry name" value="LRR_R13L1-DRL21"/>
</dbReference>
<organism evidence="12 13">
    <name type="scientific">Aquilegia coerulea</name>
    <name type="common">Rocky mountain columbine</name>
    <dbReference type="NCBI Taxonomy" id="218851"/>
    <lineage>
        <taxon>Eukaryota</taxon>
        <taxon>Viridiplantae</taxon>
        <taxon>Streptophyta</taxon>
        <taxon>Embryophyta</taxon>
        <taxon>Tracheophyta</taxon>
        <taxon>Spermatophyta</taxon>
        <taxon>Magnoliopsida</taxon>
        <taxon>Ranunculales</taxon>
        <taxon>Ranunculaceae</taxon>
        <taxon>Thalictroideae</taxon>
        <taxon>Aquilegia</taxon>
    </lineage>
</organism>
<dbReference type="InterPro" id="IPR036388">
    <property type="entry name" value="WH-like_DNA-bd_sf"/>
</dbReference>
<dbReference type="InterPro" id="IPR002182">
    <property type="entry name" value="NB-ARC"/>
</dbReference>
<dbReference type="Gene3D" id="3.80.10.10">
    <property type="entry name" value="Ribonuclease Inhibitor"/>
    <property type="match status" value="2"/>
</dbReference>
<keyword evidence="4" id="KW-0611">Plant defense</keyword>
<keyword evidence="7" id="KW-0732">Signal</keyword>
<dbReference type="Pfam" id="PF23559">
    <property type="entry name" value="WHD_DRP"/>
    <property type="match status" value="1"/>
</dbReference>
<dbReference type="OrthoDB" id="2973320at2759"/>
<evidence type="ECO:0000256" key="6">
    <source>
        <dbReference type="SAM" id="Coils"/>
    </source>
</evidence>
<feature type="chain" id="PRO_5013814773" description="NB-ARC domain-containing protein" evidence="7">
    <location>
        <begin position="16"/>
        <end position="885"/>
    </location>
</feature>
<evidence type="ECO:0000256" key="2">
    <source>
        <dbReference type="ARBA" id="ARBA00022737"/>
    </source>
</evidence>
<proteinExistence type="predicted"/>
<feature type="signal peptide" evidence="7">
    <location>
        <begin position="1"/>
        <end position="15"/>
    </location>
</feature>
<gene>
    <name evidence="12" type="ORF">AQUCO_00400743v1</name>
</gene>
<dbReference type="GO" id="GO:0005524">
    <property type="term" value="F:ATP binding"/>
    <property type="evidence" value="ECO:0007669"/>
    <property type="project" value="UniProtKB-KW"/>
</dbReference>
<dbReference type="GO" id="GO:0043531">
    <property type="term" value="F:ADP binding"/>
    <property type="evidence" value="ECO:0007669"/>
    <property type="project" value="InterPro"/>
</dbReference>
<dbReference type="Pfam" id="PF25019">
    <property type="entry name" value="LRR_R13L1-DRL21"/>
    <property type="match status" value="1"/>
</dbReference>
<evidence type="ECO:0000313" key="12">
    <source>
        <dbReference type="EMBL" id="PIA60071.1"/>
    </source>
</evidence>
<dbReference type="InterPro" id="IPR003591">
    <property type="entry name" value="Leu-rich_rpt_typical-subtyp"/>
</dbReference>
<name>A0A2G5EWH8_AQUCA</name>
<feature type="domain" description="Disease resistance protein winged helix" evidence="10">
    <location>
        <begin position="381"/>
        <end position="443"/>
    </location>
</feature>
<evidence type="ECO:0000256" key="5">
    <source>
        <dbReference type="ARBA" id="ARBA00022840"/>
    </source>
</evidence>
<evidence type="ECO:0000259" key="10">
    <source>
        <dbReference type="Pfam" id="PF23559"/>
    </source>
</evidence>
<dbReference type="Pfam" id="PF18052">
    <property type="entry name" value="Rx_N"/>
    <property type="match status" value="1"/>
</dbReference>
<dbReference type="STRING" id="218851.A0A2G5EWH8"/>
<dbReference type="InterPro" id="IPR001611">
    <property type="entry name" value="Leu-rich_rpt"/>
</dbReference>
<evidence type="ECO:0000256" key="7">
    <source>
        <dbReference type="SAM" id="SignalP"/>
    </source>
</evidence>
<feature type="domain" description="Disease resistance N-terminal" evidence="9">
    <location>
        <begin position="14"/>
        <end position="99"/>
    </location>
</feature>
<dbReference type="GO" id="GO:0006952">
    <property type="term" value="P:defense response"/>
    <property type="evidence" value="ECO:0007669"/>
    <property type="project" value="UniProtKB-KW"/>
</dbReference>
<evidence type="ECO:0000256" key="3">
    <source>
        <dbReference type="ARBA" id="ARBA00022741"/>
    </source>
</evidence>
<accession>A0A2G5EWH8</accession>
<dbReference type="SUPFAM" id="SSF52540">
    <property type="entry name" value="P-loop containing nucleoside triphosphate hydrolases"/>
    <property type="match status" value="1"/>
</dbReference>
<dbReference type="Gene3D" id="1.10.10.10">
    <property type="entry name" value="Winged helix-like DNA-binding domain superfamily/Winged helix DNA-binding domain"/>
    <property type="match status" value="1"/>
</dbReference>
<protein>
    <recommendedName>
        <fullName evidence="14">NB-ARC domain-containing protein</fullName>
    </recommendedName>
</protein>
<dbReference type="FunCoup" id="A0A2G5EWH8">
    <property type="interactions" value="415"/>
</dbReference>
<feature type="domain" description="NB-ARC" evidence="8">
    <location>
        <begin position="138"/>
        <end position="291"/>
    </location>
</feature>
<dbReference type="SMART" id="SM00369">
    <property type="entry name" value="LRR_TYP"/>
    <property type="match status" value="3"/>
</dbReference>
<dbReference type="InterPro" id="IPR058922">
    <property type="entry name" value="WHD_DRP"/>
</dbReference>